<keyword evidence="6" id="KW-1185">Reference proteome</keyword>
<dbReference type="AlphaFoldDB" id="A0A3P8THG0"/>
<reference evidence="5" key="2">
    <citation type="submission" date="2025-08" db="UniProtKB">
        <authorList>
            <consortium name="Ensembl"/>
        </authorList>
    </citation>
    <scope>IDENTIFICATION</scope>
</reference>
<dbReference type="Ensembl" id="ENSAPET00000025804.1">
    <property type="protein sequence ID" value="ENSAPEP00000025145.1"/>
    <property type="gene ID" value="ENSAPEG00000017890.1"/>
</dbReference>
<dbReference type="SUPFAM" id="SSF54117">
    <property type="entry name" value="Interleukin 8-like chemokines"/>
    <property type="match status" value="1"/>
</dbReference>
<evidence type="ECO:0000313" key="5">
    <source>
        <dbReference type="Ensembl" id="ENSAPEP00000025145.1"/>
    </source>
</evidence>
<protein>
    <recommendedName>
        <fullName evidence="4">Chemokine interleukin-8-like domain-containing protein</fullName>
    </recommendedName>
</protein>
<reference evidence="5" key="3">
    <citation type="submission" date="2025-09" db="UniProtKB">
        <authorList>
            <consortium name="Ensembl"/>
        </authorList>
    </citation>
    <scope>IDENTIFICATION</scope>
</reference>
<dbReference type="PANTHER" id="PTHR12015:SF177">
    <property type="entry name" value="CHEMOKINE INTERLEUKIN-8-LIKE DOMAIN-CONTAINING PROTEIN"/>
    <property type="match status" value="1"/>
</dbReference>
<dbReference type="SMART" id="SM00199">
    <property type="entry name" value="SCY"/>
    <property type="match status" value="1"/>
</dbReference>
<feature type="region of interest" description="Disordered" evidence="2">
    <location>
        <begin position="90"/>
        <end position="142"/>
    </location>
</feature>
<dbReference type="GO" id="GO:0006955">
    <property type="term" value="P:immune response"/>
    <property type="evidence" value="ECO:0007669"/>
    <property type="project" value="InterPro"/>
</dbReference>
<feature type="compositionally biased region" description="Polar residues" evidence="2">
    <location>
        <begin position="102"/>
        <end position="117"/>
    </location>
</feature>
<dbReference type="InterPro" id="IPR001811">
    <property type="entry name" value="Chemokine_IL8-like_dom"/>
</dbReference>
<dbReference type="OMA" id="NCCLGWS"/>
<evidence type="ECO:0000313" key="6">
    <source>
        <dbReference type="Proteomes" id="UP000265080"/>
    </source>
</evidence>
<evidence type="ECO:0000256" key="3">
    <source>
        <dbReference type="SAM" id="SignalP"/>
    </source>
</evidence>
<evidence type="ECO:0000259" key="4">
    <source>
        <dbReference type="SMART" id="SM00199"/>
    </source>
</evidence>
<organism evidence="5 6">
    <name type="scientific">Amphiprion percula</name>
    <name type="common">Orange clownfish</name>
    <name type="synonym">Lutjanus percula</name>
    <dbReference type="NCBI Taxonomy" id="161767"/>
    <lineage>
        <taxon>Eukaryota</taxon>
        <taxon>Metazoa</taxon>
        <taxon>Chordata</taxon>
        <taxon>Craniata</taxon>
        <taxon>Vertebrata</taxon>
        <taxon>Euteleostomi</taxon>
        <taxon>Actinopterygii</taxon>
        <taxon>Neopterygii</taxon>
        <taxon>Teleostei</taxon>
        <taxon>Neoteleostei</taxon>
        <taxon>Acanthomorphata</taxon>
        <taxon>Ovalentaria</taxon>
        <taxon>Pomacentridae</taxon>
        <taxon>Amphiprion</taxon>
    </lineage>
</organism>
<proteinExistence type="predicted"/>
<feature type="compositionally biased region" description="Basic and acidic residues" evidence="2">
    <location>
        <begin position="90"/>
        <end position="101"/>
    </location>
</feature>
<feature type="signal peptide" evidence="3">
    <location>
        <begin position="1"/>
        <end position="22"/>
    </location>
</feature>
<evidence type="ECO:0000256" key="1">
    <source>
        <dbReference type="ARBA" id="ARBA00022514"/>
    </source>
</evidence>
<dbReference type="Gene3D" id="2.40.50.40">
    <property type="match status" value="1"/>
</dbReference>
<sequence length="142" mass="15872">MQFGLVLAALLCFTTWETFANATQGSTKNCCLGWSDTRVPISRIVNYTIQLEGICPMRAVLLHTVLGKTLCWDPESRQAKKAIEKVDKDRKALLEEGRNEEGSTNDMTPAASMTSKNASKKRGSKGRRKTLRRGRKGQRKRA</sequence>
<dbReference type="PANTHER" id="PTHR12015">
    <property type="entry name" value="SMALL INDUCIBLE CYTOKINE A"/>
    <property type="match status" value="1"/>
</dbReference>
<dbReference type="GO" id="GO:0008009">
    <property type="term" value="F:chemokine activity"/>
    <property type="evidence" value="ECO:0007669"/>
    <property type="project" value="InterPro"/>
</dbReference>
<feature type="domain" description="Chemokine interleukin-8-like" evidence="4">
    <location>
        <begin position="27"/>
        <end position="86"/>
    </location>
</feature>
<keyword evidence="3" id="KW-0732">Signal</keyword>
<dbReference type="GO" id="GO:0005615">
    <property type="term" value="C:extracellular space"/>
    <property type="evidence" value="ECO:0007669"/>
    <property type="project" value="UniProtKB-KW"/>
</dbReference>
<dbReference type="InterPro" id="IPR039809">
    <property type="entry name" value="Chemokine_b/g/d"/>
</dbReference>
<evidence type="ECO:0000256" key="2">
    <source>
        <dbReference type="SAM" id="MobiDB-lite"/>
    </source>
</evidence>
<dbReference type="STRING" id="161767.ENSAPEP00000025145"/>
<name>A0A3P8THG0_AMPPE</name>
<dbReference type="InterPro" id="IPR036048">
    <property type="entry name" value="Interleukin_8-like_sf"/>
</dbReference>
<accession>A0A3P8THG0</accession>
<dbReference type="Pfam" id="PF00048">
    <property type="entry name" value="IL8"/>
    <property type="match status" value="1"/>
</dbReference>
<feature type="compositionally biased region" description="Basic residues" evidence="2">
    <location>
        <begin position="118"/>
        <end position="142"/>
    </location>
</feature>
<keyword evidence="1" id="KW-0202">Cytokine</keyword>
<dbReference type="GeneTree" id="ENSGT00940000175314"/>
<reference evidence="5 6" key="1">
    <citation type="submission" date="2018-03" db="EMBL/GenBank/DDBJ databases">
        <title>Finding Nemo's genes: A chromosome-scale reference assembly of the genome of the orange clownfish Amphiprion percula.</title>
        <authorList>
            <person name="Lehmann R."/>
        </authorList>
    </citation>
    <scope>NUCLEOTIDE SEQUENCE</scope>
</reference>
<feature type="chain" id="PRO_5018218185" description="Chemokine interleukin-8-like domain-containing protein" evidence="3">
    <location>
        <begin position="23"/>
        <end position="142"/>
    </location>
</feature>
<dbReference type="Proteomes" id="UP000265080">
    <property type="component" value="Chromosome 10"/>
</dbReference>